<dbReference type="Proteomes" id="UP001161247">
    <property type="component" value="Chromosome 4"/>
</dbReference>
<feature type="region of interest" description="Disordered" evidence="1">
    <location>
        <begin position="80"/>
        <end position="109"/>
    </location>
</feature>
<feature type="compositionally biased region" description="Polar residues" evidence="1">
    <location>
        <begin position="239"/>
        <end position="251"/>
    </location>
</feature>
<reference evidence="2" key="1">
    <citation type="submission" date="2023-03" db="EMBL/GenBank/DDBJ databases">
        <authorList>
            <person name="Julca I."/>
        </authorList>
    </citation>
    <scope>NUCLEOTIDE SEQUENCE</scope>
</reference>
<feature type="region of interest" description="Disordered" evidence="1">
    <location>
        <begin position="187"/>
        <end position="268"/>
    </location>
</feature>
<proteinExistence type="predicted"/>
<evidence type="ECO:0000313" key="3">
    <source>
        <dbReference type="Proteomes" id="UP001161247"/>
    </source>
</evidence>
<dbReference type="PANTHER" id="PTHR35486">
    <property type="entry name" value="EXPRESSED PROTEIN"/>
    <property type="match status" value="1"/>
</dbReference>
<accession>A0AAV1D2Y7</accession>
<dbReference type="AlphaFoldDB" id="A0AAV1D2Y7"/>
<name>A0AAV1D2Y7_OLDCO</name>
<dbReference type="InterPro" id="IPR008004">
    <property type="entry name" value="OCTOPUS-like"/>
</dbReference>
<organism evidence="2 3">
    <name type="scientific">Oldenlandia corymbosa var. corymbosa</name>
    <dbReference type="NCBI Taxonomy" id="529605"/>
    <lineage>
        <taxon>Eukaryota</taxon>
        <taxon>Viridiplantae</taxon>
        <taxon>Streptophyta</taxon>
        <taxon>Embryophyta</taxon>
        <taxon>Tracheophyta</taxon>
        <taxon>Spermatophyta</taxon>
        <taxon>Magnoliopsida</taxon>
        <taxon>eudicotyledons</taxon>
        <taxon>Gunneridae</taxon>
        <taxon>Pentapetalae</taxon>
        <taxon>asterids</taxon>
        <taxon>lamiids</taxon>
        <taxon>Gentianales</taxon>
        <taxon>Rubiaceae</taxon>
        <taxon>Rubioideae</taxon>
        <taxon>Spermacoceae</taxon>
        <taxon>Hedyotis-Oldenlandia complex</taxon>
        <taxon>Oldenlandia</taxon>
    </lineage>
</organism>
<evidence type="ECO:0000313" key="2">
    <source>
        <dbReference type="EMBL" id="CAI9102112.1"/>
    </source>
</evidence>
<dbReference type="Pfam" id="PF05340">
    <property type="entry name" value="DUF740"/>
    <property type="match status" value="1"/>
</dbReference>
<protein>
    <submittedName>
        <fullName evidence="2">OLC1v1000321C1</fullName>
    </submittedName>
</protein>
<sequence>MKCKKHITDLSSVVGVCASCLRERLFVLIAAQEQAQAALHQAAAAAAAAQHDDRRKSEAVPPPLVFPRSVSPYISRRKSDTNSAVWDDPRNRKSYRHQNSLPDRRFYSTPQVGPNGTLVAAVSCGKKKSGTKFSFFGYFFRSKSDKLDSNRTCVDPDQAMDSAESCTLPEASPSWFSSIFHGRRKKQSRTFSVEETATGFGQRRVCRNPDRGMSPARYSDDEDEHCNNGSSGYSSESSQPWKQTPRQTPLSMPTMKKGGGGRGGHSRNVSGMTFCLSPLVRASPSRHWNKKGVPPEMVVSGDIRVVPVKPPLTNPSSFCKNRSRKLADFGRFHQNR</sequence>
<keyword evidence="3" id="KW-1185">Reference proteome</keyword>
<evidence type="ECO:0000256" key="1">
    <source>
        <dbReference type="SAM" id="MobiDB-lite"/>
    </source>
</evidence>
<dbReference type="PANTHER" id="PTHR35486:SF1">
    <property type="entry name" value="OS02G0689500 PROTEIN"/>
    <property type="match status" value="1"/>
</dbReference>
<gene>
    <name evidence="2" type="ORF">OLC1_LOCUS11529</name>
</gene>
<dbReference type="EMBL" id="OX459121">
    <property type="protein sequence ID" value="CAI9102112.1"/>
    <property type="molecule type" value="Genomic_DNA"/>
</dbReference>
<feature type="compositionally biased region" description="Low complexity" evidence="1">
    <location>
        <begin position="229"/>
        <end position="238"/>
    </location>
</feature>